<sequence length="72" mass="8542">MSDSKLTSEQRQREQHKRALEIFFRAGNECLEHLLLLNKLETNSQTYFKYKKREARKNEGSVGAVRRNSDKK</sequence>
<protein>
    <submittedName>
        <fullName evidence="1">7859_t:CDS:1</fullName>
    </submittedName>
</protein>
<accession>A0A9N9BGC4</accession>
<evidence type="ECO:0000313" key="2">
    <source>
        <dbReference type="Proteomes" id="UP000789570"/>
    </source>
</evidence>
<proteinExistence type="predicted"/>
<dbReference type="Proteomes" id="UP000789570">
    <property type="component" value="Unassembled WGS sequence"/>
</dbReference>
<dbReference type="AlphaFoldDB" id="A0A9N9BGC4"/>
<dbReference type="EMBL" id="CAJVPQ010001739">
    <property type="protein sequence ID" value="CAG8567600.1"/>
    <property type="molecule type" value="Genomic_DNA"/>
</dbReference>
<comment type="caution">
    <text evidence="1">The sequence shown here is derived from an EMBL/GenBank/DDBJ whole genome shotgun (WGS) entry which is preliminary data.</text>
</comment>
<keyword evidence="2" id="KW-1185">Reference proteome</keyword>
<reference evidence="1" key="1">
    <citation type="submission" date="2021-06" db="EMBL/GenBank/DDBJ databases">
        <authorList>
            <person name="Kallberg Y."/>
            <person name="Tangrot J."/>
            <person name="Rosling A."/>
        </authorList>
    </citation>
    <scope>NUCLEOTIDE SEQUENCE</scope>
    <source>
        <strain evidence="1">UK204</strain>
    </source>
</reference>
<evidence type="ECO:0000313" key="1">
    <source>
        <dbReference type="EMBL" id="CAG8567600.1"/>
    </source>
</evidence>
<organism evidence="1 2">
    <name type="scientific">Funneliformis caledonium</name>
    <dbReference type="NCBI Taxonomy" id="1117310"/>
    <lineage>
        <taxon>Eukaryota</taxon>
        <taxon>Fungi</taxon>
        <taxon>Fungi incertae sedis</taxon>
        <taxon>Mucoromycota</taxon>
        <taxon>Glomeromycotina</taxon>
        <taxon>Glomeromycetes</taxon>
        <taxon>Glomerales</taxon>
        <taxon>Glomeraceae</taxon>
        <taxon>Funneliformis</taxon>
    </lineage>
</organism>
<gene>
    <name evidence="1" type="ORF">FCALED_LOCUS6929</name>
</gene>
<name>A0A9N9BGC4_9GLOM</name>